<protein>
    <submittedName>
        <fullName evidence="2">Uncharacterized protein</fullName>
    </submittedName>
</protein>
<name>A0A6V7HIP4_9HYME</name>
<feature type="non-terminal residue" evidence="2">
    <location>
        <position position="1"/>
    </location>
</feature>
<accession>A0A6V7HIP4</accession>
<feature type="region of interest" description="Disordered" evidence="1">
    <location>
        <begin position="1"/>
        <end position="47"/>
    </location>
</feature>
<evidence type="ECO:0000256" key="1">
    <source>
        <dbReference type="SAM" id="MobiDB-lite"/>
    </source>
</evidence>
<dbReference type="Proteomes" id="UP000752696">
    <property type="component" value="Unassembled WGS sequence"/>
</dbReference>
<sequence length="191" mass="22212">NASGWKQKFTAAKPPRISILRRSKEKGSRERTGEERRGKGNRMETGKAGVNKIEGTPRCRAQRGSLKLPREGNLVASCNRNENDVDEGRRRQRRRHALRITHALSCIHPLGRSLRPKRVVKRNARRMVKELETKRRSIRLSKLGEEDVSFLSRRDRTYWCLTKRMRRHGSAFLKVFREENPKGFEPSLDDG</sequence>
<keyword evidence="3" id="KW-1185">Reference proteome</keyword>
<feature type="non-terminal residue" evidence="2">
    <location>
        <position position="191"/>
    </location>
</feature>
<dbReference type="EMBL" id="CAJDYZ010011526">
    <property type="protein sequence ID" value="CAD1479633.1"/>
    <property type="molecule type" value="Genomic_DNA"/>
</dbReference>
<feature type="compositionally biased region" description="Basic and acidic residues" evidence="1">
    <location>
        <begin position="25"/>
        <end position="45"/>
    </location>
</feature>
<comment type="caution">
    <text evidence="2">The sequence shown here is derived from an EMBL/GenBank/DDBJ whole genome shotgun (WGS) entry which is preliminary data.</text>
</comment>
<evidence type="ECO:0000313" key="2">
    <source>
        <dbReference type="EMBL" id="CAD1479633.1"/>
    </source>
</evidence>
<evidence type="ECO:0000313" key="3">
    <source>
        <dbReference type="Proteomes" id="UP000752696"/>
    </source>
</evidence>
<dbReference type="AlphaFoldDB" id="A0A6V7HIP4"/>
<organism evidence="2 3">
    <name type="scientific">Heterotrigona itama</name>
    <dbReference type="NCBI Taxonomy" id="395501"/>
    <lineage>
        <taxon>Eukaryota</taxon>
        <taxon>Metazoa</taxon>
        <taxon>Ecdysozoa</taxon>
        <taxon>Arthropoda</taxon>
        <taxon>Hexapoda</taxon>
        <taxon>Insecta</taxon>
        <taxon>Pterygota</taxon>
        <taxon>Neoptera</taxon>
        <taxon>Endopterygota</taxon>
        <taxon>Hymenoptera</taxon>
        <taxon>Apocrita</taxon>
        <taxon>Aculeata</taxon>
        <taxon>Apoidea</taxon>
        <taxon>Anthophila</taxon>
        <taxon>Apidae</taxon>
        <taxon>Heterotrigona</taxon>
    </lineage>
</organism>
<reference evidence="2" key="1">
    <citation type="submission" date="2020-07" db="EMBL/GenBank/DDBJ databases">
        <authorList>
            <person name="Nazaruddin N."/>
        </authorList>
    </citation>
    <scope>NUCLEOTIDE SEQUENCE</scope>
</reference>
<proteinExistence type="predicted"/>
<gene>
    <name evidence="2" type="ORF">MHI_LOCUS872571</name>
</gene>